<dbReference type="RefSeq" id="WP_135649166.1">
    <property type="nucleotide sequence ID" value="NZ_RQGF01000020.1"/>
</dbReference>
<comment type="cofactor">
    <cofactor evidence="5">
        <name>FAD</name>
        <dbReference type="ChEBI" id="CHEBI:57692"/>
    </cofactor>
</comment>
<dbReference type="OrthoDB" id="9806565at2"/>
<evidence type="ECO:0000256" key="3">
    <source>
        <dbReference type="ARBA" id="ARBA00023002"/>
    </source>
</evidence>
<proteinExistence type="inferred from homology"/>
<dbReference type="Gene3D" id="3.50.50.60">
    <property type="entry name" value="FAD/NAD(P)-binding domain"/>
    <property type="match status" value="1"/>
</dbReference>
<feature type="binding site" evidence="5">
    <location>
        <position position="299"/>
    </location>
    <ligand>
        <name>FAD</name>
        <dbReference type="ChEBI" id="CHEBI:57692"/>
    </ligand>
</feature>
<keyword evidence="8" id="KW-1185">Reference proteome</keyword>
<feature type="domain" description="FAD-binding" evidence="6">
    <location>
        <begin position="7"/>
        <end position="327"/>
    </location>
</feature>
<accession>A0A4R9K8Q6</accession>
<comment type="domain">
    <text evidence="5">Consists of an N-terminal FAD-binding domain with a Rossman fold and a C-terminal substrate-binding domain.</text>
</comment>
<evidence type="ECO:0000256" key="5">
    <source>
        <dbReference type="HAMAP-Rule" id="MF_00845"/>
    </source>
</evidence>
<feature type="binding site" evidence="5">
    <location>
        <position position="51"/>
    </location>
    <ligand>
        <name>FAD</name>
        <dbReference type="ChEBI" id="CHEBI:57692"/>
    </ligand>
</feature>
<dbReference type="SUPFAM" id="SSF51905">
    <property type="entry name" value="FAD/NAD(P)-binding domain"/>
    <property type="match status" value="1"/>
</dbReference>
<keyword evidence="2 5" id="KW-0274">FAD</keyword>
<comment type="similarity">
    <text evidence="5">Belongs to the aromatic-ring hydroxylase family. TetX subfamily.</text>
</comment>
<keyword evidence="5" id="KW-0963">Cytoplasm</keyword>
<comment type="subunit">
    <text evidence="5">Monomer.</text>
</comment>
<dbReference type="PANTHER" id="PTHR46972:SF1">
    <property type="entry name" value="FAD DEPENDENT OXIDOREDUCTASE DOMAIN-CONTAINING PROTEIN"/>
    <property type="match status" value="1"/>
</dbReference>
<comment type="catalytic activity">
    <reaction evidence="5">
        <text>a tetracycline + NADPH + O2 + H(+) = an 11a-hydroxytetracycline + NADP(+) + H2O</text>
        <dbReference type="Rhea" id="RHEA:61444"/>
        <dbReference type="ChEBI" id="CHEBI:15377"/>
        <dbReference type="ChEBI" id="CHEBI:15378"/>
        <dbReference type="ChEBI" id="CHEBI:15379"/>
        <dbReference type="ChEBI" id="CHEBI:57783"/>
        <dbReference type="ChEBI" id="CHEBI:58349"/>
        <dbReference type="ChEBI" id="CHEBI:144644"/>
        <dbReference type="ChEBI" id="CHEBI:144645"/>
    </reaction>
</comment>
<keyword evidence="4 5" id="KW-0503">Monooxygenase</keyword>
<reference evidence="7" key="1">
    <citation type="journal article" date="2019" name="PLoS Negl. Trop. Dis.">
        <title>Revisiting the worldwide diversity of Leptospira species in the environment.</title>
        <authorList>
            <person name="Vincent A.T."/>
            <person name="Schiettekatte O."/>
            <person name="Bourhy P."/>
            <person name="Veyrier F.J."/>
            <person name="Picardeau M."/>
        </authorList>
    </citation>
    <scope>NUCLEOTIDE SEQUENCE [LARGE SCALE GENOMIC DNA]</scope>
    <source>
        <strain evidence="7">201702455</strain>
    </source>
</reference>
<dbReference type="GO" id="GO:0005737">
    <property type="term" value="C:cytoplasm"/>
    <property type="evidence" value="ECO:0007669"/>
    <property type="project" value="UniProtKB-SubCell"/>
</dbReference>
<comment type="function">
    <text evidence="5">An FAD-requiring monooxygenase active on some tetracycline antibiotic derivatives, which leads to their inactivation. Hydroxylates carbon 11a of tetracycline and some analogs.</text>
</comment>
<feature type="binding site" evidence="5">
    <location>
        <position position="44"/>
    </location>
    <ligand>
        <name>NADPH</name>
        <dbReference type="ChEBI" id="CHEBI:57783"/>
    </ligand>
</feature>
<evidence type="ECO:0000313" key="7">
    <source>
        <dbReference type="EMBL" id="TGL62077.1"/>
    </source>
</evidence>
<name>A0A4R9K8Q6_9LEPT</name>
<evidence type="ECO:0000256" key="2">
    <source>
        <dbReference type="ARBA" id="ARBA00022827"/>
    </source>
</evidence>
<gene>
    <name evidence="7" type="ORF">EHQ64_09060</name>
</gene>
<dbReference type="Pfam" id="PF01494">
    <property type="entry name" value="FAD_binding_3"/>
    <property type="match status" value="1"/>
</dbReference>
<evidence type="ECO:0000256" key="4">
    <source>
        <dbReference type="ARBA" id="ARBA00023033"/>
    </source>
</evidence>
<organism evidence="7 8">
    <name type="scientific">Leptospira sarikeiensis</name>
    <dbReference type="NCBI Taxonomy" id="2484943"/>
    <lineage>
        <taxon>Bacteria</taxon>
        <taxon>Pseudomonadati</taxon>
        <taxon>Spirochaetota</taxon>
        <taxon>Spirochaetia</taxon>
        <taxon>Leptospirales</taxon>
        <taxon>Leptospiraceae</taxon>
        <taxon>Leptospira</taxon>
    </lineage>
</organism>
<keyword evidence="5" id="KW-0547">Nucleotide-binding</keyword>
<dbReference type="GO" id="GO:0071949">
    <property type="term" value="F:FAD binding"/>
    <property type="evidence" value="ECO:0007669"/>
    <property type="project" value="InterPro"/>
</dbReference>
<keyword evidence="3 5" id="KW-0560">Oxidoreductase</keyword>
<dbReference type="GO" id="GO:0046677">
    <property type="term" value="P:response to antibiotic"/>
    <property type="evidence" value="ECO:0007669"/>
    <property type="project" value="InterPro"/>
</dbReference>
<evidence type="ECO:0000256" key="1">
    <source>
        <dbReference type="ARBA" id="ARBA00022630"/>
    </source>
</evidence>
<dbReference type="AlphaFoldDB" id="A0A4R9K8Q6"/>
<dbReference type="InterPro" id="IPR043683">
    <property type="entry name" value="TetX_monooxygenase"/>
</dbReference>
<comment type="subcellular location">
    <subcellularLocation>
        <location evidence="5">Cytoplasm</location>
    </subcellularLocation>
</comment>
<feature type="binding site" evidence="5">
    <location>
        <position position="107"/>
    </location>
    <ligand>
        <name>FAD</name>
        <dbReference type="ChEBI" id="CHEBI:57692"/>
    </ligand>
</feature>
<keyword evidence="1 5" id="KW-0285">Flavoprotein</keyword>
<dbReference type="Proteomes" id="UP000297762">
    <property type="component" value="Unassembled WGS sequence"/>
</dbReference>
<dbReference type="EC" id="1.14.13.-" evidence="5"/>
<evidence type="ECO:0000313" key="8">
    <source>
        <dbReference type="Proteomes" id="UP000297762"/>
    </source>
</evidence>
<sequence>MNQKNHTPIVIIGAGLGGLTLARVLHVHGIKSTVYEAEISSGARKQGGMLDIHEYNGQLALKEAGLFDKFLEIINEGAQASRILDKNGNILLDEPDDGTGARPEVLRGDLRQILLDSLPNEVVQWGHKVQSVSSLGDGRHEVVFTNGSTITTDLLVGADGAWSKVRPLLSEEKPKYVGTMFIETFLFESDIRHKASAEAVGDGAMYALAPGKGIVAHREPNGTLHTYVQLNKEKDWFDTIDFSNSKKALAHIAKEFEGWSEELTALITEGDTDPVLRPIHTLPIEHKWERVPGVTLLGDAAHLMPPSGEGANLAMLDGAELGKAIIANPSNIEEALITFEKQMFSRSAAEAIDSEEILDLCLGESSPQSLVNFFNGVNLAV</sequence>
<dbReference type="InterPro" id="IPR036188">
    <property type="entry name" value="FAD/NAD-bd_sf"/>
</dbReference>
<dbReference type="PANTHER" id="PTHR46972">
    <property type="entry name" value="MONOOXYGENASE ASQM-RELATED"/>
    <property type="match status" value="1"/>
</dbReference>
<dbReference type="PRINTS" id="PR00420">
    <property type="entry name" value="RNGMNOXGNASE"/>
</dbReference>
<dbReference type="EMBL" id="RQGF01000020">
    <property type="protein sequence ID" value="TGL62077.1"/>
    <property type="molecule type" value="Genomic_DNA"/>
</dbReference>
<dbReference type="HAMAP" id="MF_00845">
    <property type="entry name" value="TetX_monooxygenase"/>
    <property type="match status" value="1"/>
</dbReference>
<dbReference type="InterPro" id="IPR002938">
    <property type="entry name" value="FAD-bd"/>
</dbReference>
<evidence type="ECO:0000259" key="6">
    <source>
        <dbReference type="Pfam" id="PF01494"/>
    </source>
</evidence>
<comment type="caution">
    <text evidence="7">The sequence shown here is derived from an EMBL/GenBank/DDBJ whole genome shotgun (WGS) entry which is preliminary data.</text>
</comment>
<protein>
    <recommendedName>
        <fullName evidence="5">Flavin-dependent monooxygenase</fullName>
    </recommendedName>
    <alternativeName>
        <fullName evidence="5">TetX monooxygenase</fullName>
        <shortName evidence="5">TetX</shortName>
        <ecNumber evidence="5">1.14.13.-</ecNumber>
    </alternativeName>
</protein>
<keyword evidence="5" id="KW-0521">NADP</keyword>
<dbReference type="GO" id="GO:0004497">
    <property type="term" value="F:monooxygenase activity"/>
    <property type="evidence" value="ECO:0007669"/>
    <property type="project" value="UniProtKB-UniRule"/>
</dbReference>